<evidence type="ECO:0000256" key="1">
    <source>
        <dbReference type="SAM" id="MobiDB-lite"/>
    </source>
</evidence>
<dbReference type="Proteomes" id="UP000244855">
    <property type="component" value="Unassembled WGS sequence"/>
</dbReference>
<proteinExistence type="predicted"/>
<feature type="compositionally biased region" description="Polar residues" evidence="1">
    <location>
        <begin position="69"/>
        <end position="94"/>
    </location>
</feature>
<evidence type="ECO:0000313" key="3">
    <source>
        <dbReference type="Proteomes" id="UP000244855"/>
    </source>
</evidence>
<evidence type="ECO:0000313" key="2">
    <source>
        <dbReference type="EMBL" id="PVH97301.1"/>
    </source>
</evidence>
<reference evidence="2 3" key="1">
    <citation type="journal article" date="2018" name="Sci. Rep.">
        <title>Comparative genomics provides insights into the lifestyle and reveals functional heterogeneity of dark septate endophytic fungi.</title>
        <authorList>
            <person name="Knapp D.G."/>
            <person name="Nemeth J.B."/>
            <person name="Barry K."/>
            <person name="Hainaut M."/>
            <person name="Henrissat B."/>
            <person name="Johnson J."/>
            <person name="Kuo A."/>
            <person name="Lim J.H.P."/>
            <person name="Lipzen A."/>
            <person name="Nolan M."/>
            <person name="Ohm R.A."/>
            <person name="Tamas L."/>
            <person name="Grigoriev I.V."/>
            <person name="Spatafora J.W."/>
            <person name="Nagy L.G."/>
            <person name="Kovacs G.M."/>
        </authorList>
    </citation>
    <scope>NUCLEOTIDE SEQUENCE [LARGE SCALE GENOMIC DNA]</scope>
    <source>
        <strain evidence="2 3">DSE2036</strain>
    </source>
</reference>
<feature type="region of interest" description="Disordered" evidence="1">
    <location>
        <begin position="1"/>
        <end position="30"/>
    </location>
</feature>
<dbReference type="AlphaFoldDB" id="A0A2V1DGZ2"/>
<dbReference type="OrthoDB" id="62952at2759"/>
<gene>
    <name evidence="2" type="ORF">DM02DRAFT_533431</name>
</gene>
<feature type="region of interest" description="Disordered" evidence="1">
    <location>
        <begin position="44"/>
        <end position="96"/>
    </location>
</feature>
<dbReference type="EMBL" id="KZ805439">
    <property type="protein sequence ID" value="PVH97301.1"/>
    <property type="molecule type" value="Genomic_DNA"/>
</dbReference>
<evidence type="ECO:0008006" key="4">
    <source>
        <dbReference type="Google" id="ProtNLM"/>
    </source>
</evidence>
<name>A0A2V1DGZ2_9PLEO</name>
<sequence>MVIQRRYSVTGQTPPDHVGTMKPQPSPKLQALDTSVQTASCGLCEPGSGTSPGDDALGMAEDRGRKMSHQCTGRTSSKRSATQLPSPSTPSSHELPTKIARLGLDHIDMDVDEGHMTDPFPEESDWALSSADDAFSTSVPASPVSPPSSVSDELALGPLRLTIPDEDDDDVASEDLALSPPVTRLETPQPQTVLEDHVPLTLLTLPPEIRHEIYLRLPDLVQSHPLIYCLSTFANNLQHPLASVSRLIRSEALAIFYSYNTWVIKLEFRMMYEAFQDWIIRLGDGAASLRLVTIAVRGRLFKPRTSHAPSTIGLNGQMLHGVPPPLVQPQPEPYSPPDGDASFRIDLSEKYPGGRVELVRCDGTQEAGENARVYLAKMVARLWERRSKGTLNGQDWIWMVDDFLNFTGWW</sequence>
<accession>A0A2V1DGZ2</accession>
<organism evidence="2 3">
    <name type="scientific">Periconia macrospinosa</name>
    <dbReference type="NCBI Taxonomy" id="97972"/>
    <lineage>
        <taxon>Eukaryota</taxon>
        <taxon>Fungi</taxon>
        <taxon>Dikarya</taxon>
        <taxon>Ascomycota</taxon>
        <taxon>Pezizomycotina</taxon>
        <taxon>Dothideomycetes</taxon>
        <taxon>Pleosporomycetidae</taxon>
        <taxon>Pleosporales</taxon>
        <taxon>Massarineae</taxon>
        <taxon>Periconiaceae</taxon>
        <taxon>Periconia</taxon>
    </lineage>
</organism>
<protein>
    <recommendedName>
        <fullName evidence="4">F-box domain-containing protein</fullName>
    </recommendedName>
</protein>
<keyword evidence="3" id="KW-1185">Reference proteome</keyword>